<dbReference type="PANTHER" id="PTHR16305:SF35">
    <property type="entry name" value="TRANSCRIPTIONAL ACTIVATOR DOMAIN"/>
    <property type="match status" value="1"/>
</dbReference>
<dbReference type="InterPro" id="IPR016032">
    <property type="entry name" value="Sig_transdc_resp-reg_C-effctor"/>
</dbReference>
<dbReference type="Pfam" id="PF13191">
    <property type="entry name" value="AAA_16"/>
    <property type="match status" value="1"/>
</dbReference>
<dbReference type="Proteomes" id="UP001550628">
    <property type="component" value="Unassembled WGS sequence"/>
</dbReference>
<dbReference type="Gene3D" id="1.10.10.10">
    <property type="entry name" value="Winged helix-like DNA-binding domain superfamily/Winged helix DNA-binding domain"/>
    <property type="match status" value="1"/>
</dbReference>
<accession>A0ABV2WJY4</accession>
<keyword evidence="1" id="KW-0547">Nucleotide-binding</keyword>
<keyword evidence="5" id="KW-1185">Reference proteome</keyword>
<name>A0ABV2WJY4_9NOCA</name>
<dbReference type="SMART" id="SM00421">
    <property type="entry name" value="HTH_LUXR"/>
    <property type="match status" value="1"/>
</dbReference>
<dbReference type="RefSeq" id="WP_356955170.1">
    <property type="nucleotide sequence ID" value="NZ_JBEYBD010000003.1"/>
</dbReference>
<reference evidence="4 5" key="1">
    <citation type="submission" date="2024-06" db="EMBL/GenBank/DDBJ databases">
        <title>The Natural Products Discovery Center: Release of the First 8490 Sequenced Strains for Exploring Actinobacteria Biosynthetic Diversity.</title>
        <authorList>
            <person name="Kalkreuter E."/>
            <person name="Kautsar S.A."/>
            <person name="Yang D."/>
            <person name="Bader C.D."/>
            <person name="Teijaro C.N."/>
            <person name="Fluegel L."/>
            <person name="Davis C.M."/>
            <person name="Simpson J.R."/>
            <person name="Lauterbach L."/>
            <person name="Steele A.D."/>
            <person name="Gui C."/>
            <person name="Meng S."/>
            <person name="Li G."/>
            <person name="Viehrig K."/>
            <person name="Ye F."/>
            <person name="Su P."/>
            <person name="Kiefer A.F."/>
            <person name="Nichols A."/>
            <person name="Cepeda A.J."/>
            <person name="Yan W."/>
            <person name="Fan B."/>
            <person name="Jiang Y."/>
            <person name="Adhikari A."/>
            <person name="Zheng C.-J."/>
            <person name="Schuster L."/>
            <person name="Cowan T.M."/>
            <person name="Smanski M.J."/>
            <person name="Chevrette M.G."/>
            <person name="De Carvalho L.P.S."/>
            <person name="Shen B."/>
        </authorList>
    </citation>
    <scope>NUCLEOTIDE SEQUENCE [LARGE SCALE GENOMIC DNA]</scope>
    <source>
        <strain evidence="4 5">NPDC019708</strain>
    </source>
</reference>
<dbReference type="Pfam" id="PF00196">
    <property type="entry name" value="GerE"/>
    <property type="match status" value="1"/>
</dbReference>
<evidence type="ECO:0000256" key="2">
    <source>
        <dbReference type="ARBA" id="ARBA00022840"/>
    </source>
</evidence>
<dbReference type="InterPro" id="IPR027417">
    <property type="entry name" value="P-loop_NTPase"/>
</dbReference>
<evidence type="ECO:0000313" key="4">
    <source>
        <dbReference type="EMBL" id="MEU1951192.1"/>
    </source>
</evidence>
<dbReference type="InterPro" id="IPR000792">
    <property type="entry name" value="Tscrpt_reg_LuxR_C"/>
</dbReference>
<evidence type="ECO:0000259" key="3">
    <source>
        <dbReference type="PROSITE" id="PS50043"/>
    </source>
</evidence>
<keyword evidence="2" id="KW-0067">ATP-binding</keyword>
<evidence type="ECO:0000313" key="5">
    <source>
        <dbReference type="Proteomes" id="UP001550628"/>
    </source>
</evidence>
<protein>
    <submittedName>
        <fullName evidence="4">AAA family ATPase</fullName>
    </submittedName>
</protein>
<gene>
    <name evidence="4" type="ORF">ABZ510_04965</name>
</gene>
<dbReference type="PROSITE" id="PS50043">
    <property type="entry name" value="HTH_LUXR_2"/>
    <property type="match status" value="1"/>
</dbReference>
<proteinExistence type="predicted"/>
<dbReference type="PRINTS" id="PR00038">
    <property type="entry name" value="HTHLUXR"/>
</dbReference>
<dbReference type="SUPFAM" id="SSF52540">
    <property type="entry name" value="P-loop containing nucleoside triphosphate hydrolases"/>
    <property type="match status" value="1"/>
</dbReference>
<evidence type="ECO:0000256" key="1">
    <source>
        <dbReference type="ARBA" id="ARBA00022741"/>
    </source>
</evidence>
<comment type="caution">
    <text evidence="4">The sequence shown here is derived from an EMBL/GenBank/DDBJ whole genome shotgun (WGS) entry which is preliminary data.</text>
</comment>
<dbReference type="PROSITE" id="PS00622">
    <property type="entry name" value="HTH_LUXR_1"/>
    <property type="match status" value="1"/>
</dbReference>
<dbReference type="CDD" id="cd06170">
    <property type="entry name" value="LuxR_C_like"/>
    <property type="match status" value="1"/>
</dbReference>
<dbReference type="SUPFAM" id="SSF46894">
    <property type="entry name" value="C-terminal effector domain of the bipartite response regulators"/>
    <property type="match status" value="1"/>
</dbReference>
<dbReference type="Gene3D" id="3.40.50.300">
    <property type="entry name" value="P-loop containing nucleotide triphosphate hydrolases"/>
    <property type="match status" value="1"/>
</dbReference>
<dbReference type="EMBL" id="JBEYBF010000002">
    <property type="protein sequence ID" value="MEU1951192.1"/>
    <property type="molecule type" value="Genomic_DNA"/>
</dbReference>
<dbReference type="SUPFAM" id="SSF48452">
    <property type="entry name" value="TPR-like"/>
    <property type="match status" value="3"/>
</dbReference>
<dbReference type="Gene3D" id="1.25.40.10">
    <property type="entry name" value="Tetratricopeptide repeat domain"/>
    <property type="match status" value="2"/>
</dbReference>
<dbReference type="InterPro" id="IPR036388">
    <property type="entry name" value="WH-like_DNA-bd_sf"/>
</dbReference>
<sequence>MPGPPSRGDRRPLVGRVAEMGALTDAMTIAECGGTVAVALAGEPGIGKTRLLEAACEIARERGHQVLVGRSTELEREIPYSAVFEALDDAVRSLSESELCTLAPEDLAELGKLFPALARSPLPASVETTIERRRCQRSVRSVLQLLAMRAPTVLAFDDLQWADHASLEVLAYLLRGAVPNCLVILTHRTARLPAVHAGALSRASRDGVLSALPLGPLSLTETAELLGDRVHSHALSSLHHECGGNPFYMQELARAGRPGGETAGPGQPGHGPEVPPLVQATLEQEIRAMSPVAQRLLHAAAVVGEPFDVDLAAEIGALGRRDTATAIDELVSTQLVQATRVSGRLVFRHPLIRRAVYEQIGYGSRREAHHRAAAVLAARGADLSIRAHHLERGSTVGDEAAIAVLSEAGAGAAARAPLSAARWFRAALRLLPAEATNARRRELVIARSEALNSCGRLRESREVLDRALAEFAGDAPRADRARMMAMLAVTEQGLGHPAEGHRLLSAALELVDPNSVEAASYQLELAKSHMVCGRWGEAMAVATELMQLARSRTDRRLHLLATAANAYMATTQLNFRLQLGLDYLDEAARNLGTLTDREIAPELLSGFTDVTFAEVNFERWSDAVDHADRGIRMCRETGYGRQMIDLLHLQAVALLLQGRLARALVVIDDAVETALLLDNPPMVAMTEGTRCWVLSLLGRHEEALARGAHAAEIAAAAPQGVNSHHPPLTYGAALIAAGDHARGRDQIATRGGYGHLDKVSPTALSYWLRHLADAELELGDLDAADRVVRRMEALSAGAPMMPMRAGDARYARARIELERGRTRSAANLAREAVRQYEKSGTPIDAAQARVLLGRILASYGETAAARRELDTALAVSNAHGAADMAARAREARTRLDETSAEPGHTPVSAFDGLTGRQHEVVGRVVRGLTNRQIAEELFVSEKTVEAHLSRLYARLNVSSRAALAAFAAVEYARRS</sequence>
<dbReference type="PANTHER" id="PTHR16305">
    <property type="entry name" value="TESTICULAR SOLUBLE ADENYLYL CYCLASE"/>
    <property type="match status" value="1"/>
</dbReference>
<organism evidence="4 5">
    <name type="scientific">Nocardia rhamnosiphila</name>
    <dbReference type="NCBI Taxonomy" id="426716"/>
    <lineage>
        <taxon>Bacteria</taxon>
        <taxon>Bacillati</taxon>
        <taxon>Actinomycetota</taxon>
        <taxon>Actinomycetes</taxon>
        <taxon>Mycobacteriales</taxon>
        <taxon>Nocardiaceae</taxon>
        <taxon>Nocardia</taxon>
    </lineage>
</organism>
<dbReference type="InterPro" id="IPR011990">
    <property type="entry name" value="TPR-like_helical_dom_sf"/>
</dbReference>
<feature type="domain" description="HTH luxR-type" evidence="3">
    <location>
        <begin position="906"/>
        <end position="971"/>
    </location>
</feature>
<dbReference type="InterPro" id="IPR041664">
    <property type="entry name" value="AAA_16"/>
</dbReference>